<keyword evidence="4" id="KW-1185">Reference proteome</keyword>
<evidence type="ECO:0000313" key="3">
    <source>
        <dbReference type="EMBL" id="WAX58917.1"/>
    </source>
</evidence>
<organism evidence="3 4">
    <name type="scientific">Jatrophihabitans cynanchi</name>
    <dbReference type="NCBI Taxonomy" id="2944128"/>
    <lineage>
        <taxon>Bacteria</taxon>
        <taxon>Bacillati</taxon>
        <taxon>Actinomycetota</taxon>
        <taxon>Actinomycetes</taxon>
        <taxon>Jatrophihabitantales</taxon>
        <taxon>Jatrophihabitantaceae</taxon>
        <taxon>Jatrophihabitans</taxon>
    </lineage>
</organism>
<protein>
    <submittedName>
        <fullName evidence="3">Class F sortase</fullName>
    </submittedName>
</protein>
<dbReference type="NCBIfam" id="NF033748">
    <property type="entry name" value="class_F_sortase"/>
    <property type="match status" value="1"/>
</dbReference>
<evidence type="ECO:0000313" key="4">
    <source>
        <dbReference type="Proteomes" id="UP001164693"/>
    </source>
</evidence>
<dbReference type="CDD" id="cd05829">
    <property type="entry name" value="Sortase_F"/>
    <property type="match status" value="1"/>
</dbReference>
<dbReference type="RefSeq" id="WP_269445458.1">
    <property type="nucleotide sequence ID" value="NZ_CP097463.1"/>
</dbReference>
<sequence length="234" mass="24544">MSTHARRARVFAAAGVGLLIAGVLALVVGLRAQQSAPQPPPSAASPVSIVPRTGSPSDASPSGRTGTGRTSPRTRGPILARSLPVRLAIPAIGVDTKVQQLGLNPDGSVQVPPLGRDSHAGWYKYSPTPGELGPSVVLGHIDSAAYGPGVFFRLGDLRQRDRISITLADRTVAVFEVERVVEYRKAQFPTLAVYGNTDHAALRLITCGGTFDPARHSYESNIVAYAALVSAHPS</sequence>
<dbReference type="InterPro" id="IPR005754">
    <property type="entry name" value="Sortase"/>
</dbReference>
<feature type="region of interest" description="Disordered" evidence="2">
    <location>
        <begin position="34"/>
        <end position="77"/>
    </location>
</feature>
<gene>
    <name evidence="3" type="ORF">M6B22_09190</name>
</gene>
<name>A0ABY7K266_9ACTN</name>
<dbReference type="Pfam" id="PF04203">
    <property type="entry name" value="Sortase"/>
    <property type="match status" value="1"/>
</dbReference>
<dbReference type="InterPro" id="IPR042001">
    <property type="entry name" value="Sortase_F"/>
</dbReference>
<dbReference type="Proteomes" id="UP001164693">
    <property type="component" value="Chromosome"/>
</dbReference>
<keyword evidence="1" id="KW-0378">Hydrolase</keyword>
<proteinExistence type="predicted"/>
<evidence type="ECO:0000256" key="1">
    <source>
        <dbReference type="ARBA" id="ARBA00022801"/>
    </source>
</evidence>
<evidence type="ECO:0000256" key="2">
    <source>
        <dbReference type="SAM" id="MobiDB-lite"/>
    </source>
</evidence>
<dbReference type="InterPro" id="IPR023365">
    <property type="entry name" value="Sortase_dom-sf"/>
</dbReference>
<accession>A0ABY7K266</accession>
<dbReference type="EMBL" id="CP097463">
    <property type="protein sequence ID" value="WAX58917.1"/>
    <property type="molecule type" value="Genomic_DNA"/>
</dbReference>
<dbReference type="Gene3D" id="2.40.260.10">
    <property type="entry name" value="Sortase"/>
    <property type="match status" value="1"/>
</dbReference>
<dbReference type="SUPFAM" id="SSF63817">
    <property type="entry name" value="Sortase"/>
    <property type="match status" value="1"/>
</dbReference>
<feature type="compositionally biased region" description="Low complexity" evidence="2">
    <location>
        <begin position="60"/>
        <end position="77"/>
    </location>
</feature>
<reference evidence="3" key="1">
    <citation type="submission" date="2022-05" db="EMBL/GenBank/DDBJ databases">
        <title>Jatrophihabitans sp. SB3-54 whole genome sequence.</title>
        <authorList>
            <person name="Suh M.K."/>
            <person name="Eom M.K."/>
            <person name="Kim J.S."/>
            <person name="Kim H.S."/>
            <person name="Do H.E."/>
            <person name="Shin Y.K."/>
            <person name="Lee J.-S."/>
        </authorList>
    </citation>
    <scope>NUCLEOTIDE SEQUENCE</scope>
    <source>
        <strain evidence="3">SB3-54</strain>
    </source>
</reference>